<name>A0A2P6PT27_ROSCH</name>
<gene>
    <name evidence="2" type="ORF">RchiOBHm_Chr6g0279381</name>
</gene>
<keyword evidence="1" id="KW-0812">Transmembrane</keyword>
<evidence type="ECO:0000313" key="2">
    <source>
        <dbReference type="EMBL" id="PRQ25054.1"/>
    </source>
</evidence>
<comment type="caution">
    <text evidence="2">The sequence shown here is derived from an EMBL/GenBank/DDBJ whole genome shotgun (WGS) entry which is preliminary data.</text>
</comment>
<accession>A0A2P6PT27</accession>
<dbReference type="AlphaFoldDB" id="A0A2P6PT27"/>
<dbReference type="Gramene" id="PRQ25054">
    <property type="protein sequence ID" value="PRQ25054"/>
    <property type="gene ID" value="RchiOBHm_Chr6g0279381"/>
</dbReference>
<feature type="transmembrane region" description="Helical" evidence="1">
    <location>
        <begin position="15"/>
        <end position="34"/>
    </location>
</feature>
<evidence type="ECO:0000313" key="3">
    <source>
        <dbReference type="Proteomes" id="UP000238479"/>
    </source>
</evidence>
<keyword evidence="1" id="KW-0472">Membrane</keyword>
<keyword evidence="3" id="KW-1185">Reference proteome</keyword>
<evidence type="ECO:0000256" key="1">
    <source>
        <dbReference type="SAM" id="Phobius"/>
    </source>
</evidence>
<proteinExistence type="predicted"/>
<organism evidence="2 3">
    <name type="scientific">Rosa chinensis</name>
    <name type="common">China rose</name>
    <dbReference type="NCBI Taxonomy" id="74649"/>
    <lineage>
        <taxon>Eukaryota</taxon>
        <taxon>Viridiplantae</taxon>
        <taxon>Streptophyta</taxon>
        <taxon>Embryophyta</taxon>
        <taxon>Tracheophyta</taxon>
        <taxon>Spermatophyta</taxon>
        <taxon>Magnoliopsida</taxon>
        <taxon>eudicotyledons</taxon>
        <taxon>Gunneridae</taxon>
        <taxon>Pentapetalae</taxon>
        <taxon>rosids</taxon>
        <taxon>fabids</taxon>
        <taxon>Rosales</taxon>
        <taxon>Rosaceae</taxon>
        <taxon>Rosoideae</taxon>
        <taxon>Rosoideae incertae sedis</taxon>
        <taxon>Rosa</taxon>
    </lineage>
</organism>
<dbReference type="Proteomes" id="UP000238479">
    <property type="component" value="Chromosome 6"/>
</dbReference>
<keyword evidence="1" id="KW-1133">Transmembrane helix</keyword>
<protein>
    <submittedName>
        <fullName evidence="2">Uncharacterized protein</fullName>
    </submittedName>
</protein>
<sequence length="56" mass="6354">MHILEHFSHVLLNCLTNSKILCCAYIYFMVMYIISSPRIMVGKANTTLSLCLSICV</sequence>
<dbReference type="EMBL" id="PDCK01000044">
    <property type="protein sequence ID" value="PRQ25054.1"/>
    <property type="molecule type" value="Genomic_DNA"/>
</dbReference>
<reference evidence="2 3" key="1">
    <citation type="journal article" date="2018" name="Nat. Genet.">
        <title>The Rosa genome provides new insights in the design of modern roses.</title>
        <authorList>
            <person name="Bendahmane M."/>
        </authorList>
    </citation>
    <scope>NUCLEOTIDE SEQUENCE [LARGE SCALE GENOMIC DNA]</scope>
    <source>
        <strain evidence="3">cv. Old Blush</strain>
    </source>
</reference>